<reference evidence="2" key="1">
    <citation type="journal article" date="2021" name="Proc. Natl. Acad. Sci. U.S.A.">
        <title>A Catalog of Tens of Thousands of Viruses from Human Metagenomes Reveals Hidden Associations with Chronic Diseases.</title>
        <authorList>
            <person name="Tisza M.J."/>
            <person name="Buck C.B."/>
        </authorList>
    </citation>
    <scope>NUCLEOTIDE SEQUENCE</scope>
    <source>
        <strain evidence="2">CtM6i4</strain>
    </source>
</reference>
<accession>A0A8S5T2Z1</accession>
<feature type="transmembrane region" description="Helical" evidence="1">
    <location>
        <begin position="29"/>
        <end position="59"/>
    </location>
</feature>
<dbReference type="EMBL" id="BK032735">
    <property type="protein sequence ID" value="DAF57614.1"/>
    <property type="molecule type" value="Genomic_DNA"/>
</dbReference>
<feature type="transmembrane region" description="Helical" evidence="1">
    <location>
        <begin position="65"/>
        <end position="84"/>
    </location>
</feature>
<protein>
    <submittedName>
        <fullName evidence="2">Uncharacterized protein</fullName>
    </submittedName>
</protein>
<sequence length="89" mass="9311">MTANKKSRPVYCNTLNGKKREIFRFHKSILAHIVPVCKCFANFTLLGCAIGTICAAAGLAEGGGVASLAGLIACLLGGWAAITLREVFA</sequence>
<evidence type="ECO:0000313" key="2">
    <source>
        <dbReference type="EMBL" id="DAF57614.1"/>
    </source>
</evidence>
<keyword evidence="1" id="KW-0472">Membrane</keyword>
<keyword evidence="1" id="KW-1133">Transmembrane helix</keyword>
<keyword evidence="1" id="KW-0812">Transmembrane</keyword>
<proteinExistence type="predicted"/>
<organism evidence="2">
    <name type="scientific">Siphoviridae sp. ctM6i4</name>
    <dbReference type="NCBI Taxonomy" id="2827852"/>
    <lineage>
        <taxon>Viruses</taxon>
        <taxon>Duplodnaviria</taxon>
        <taxon>Heunggongvirae</taxon>
        <taxon>Uroviricota</taxon>
        <taxon>Caudoviricetes</taxon>
    </lineage>
</organism>
<name>A0A8S5T2Z1_9CAUD</name>
<evidence type="ECO:0000256" key="1">
    <source>
        <dbReference type="SAM" id="Phobius"/>
    </source>
</evidence>